<dbReference type="Proteomes" id="UP000053237">
    <property type="component" value="Unassembled WGS sequence"/>
</dbReference>
<dbReference type="EMBL" id="CAIX01000012">
    <property type="protein sequence ID" value="CCI40833.1"/>
    <property type="molecule type" value="Genomic_DNA"/>
</dbReference>
<reference evidence="1 2" key="1">
    <citation type="submission" date="2012-05" db="EMBL/GenBank/DDBJ databases">
        <title>Recombination and specialization in a pathogen metapopulation.</title>
        <authorList>
            <person name="Gardiner A."/>
            <person name="Kemen E."/>
            <person name="Schultz-Larsen T."/>
            <person name="MacLean D."/>
            <person name="Van Oosterhout C."/>
            <person name="Jones J.D.G."/>
        </authorList>
    </citation>
    <scope>NUCLEOTIDE SEQUENCE [LARGE SCALE GENOMIC DNA]</scope>
    <source>
        <strain evidence="1 2">Ac Nc2</strain>
    </source>
</reference>
<comment type="caution">
    <text evidence="1">The sequence shown here is derived from an EMBL/GenBank/DDBJ whole genome shotgun (WGS) entry which is preliminary data.</text>
</comment>
<name>A0A024G1W9_9STRA</name>
<keyword evidence="2" id="KW-1185">Reference proteome</keyword>
<sequence>MEAVWSEKAILKSHDRSLDTKEWAHVEAIVQPLWKAVESITIQLAALKEQILELPVGCEHHRSFRHAPTMKAMSPHINHSQKNEMTEENKHFMMERKIQLIEEELEQIVKRVDARTQDEKLAHRRQKRSQKCLLDEVDKRLGEMHSFIEKKLGAHVWENGGKLCERVQASLVTEQNALGMRLEETQQVLNSKLDHGLLSWKMQIDSKVQFGIESVISVIEKMKQANQESMNANIERLRAYVHGDLMQTSVSAIVEKRLQAKERKLMSLVRAASNRADKGEALLEQWGEQMVLYATKLSKMEQAIFSQDRQFL</sequence>
<organism evidence="1 2">
    <name type="scientific">Albugo candida</name>
    <dbReference type="NCBI Taxonomy" id="65357"/>
    <lineage>
        <taxon>Eukaryota</taxon>
        <taxon>Sar</taxon>
        <taxon>Stramenopiles</taxon>
        <taxon>Oomycota</taxon>
        <taxon>Peronosporomycetes</taxon>
        <taxon>Albuginales</taxon>
        <taxon>Albuginaceae</taxon>
        <taxon>Albugo</taxon>
    </lineage>
</organism>
<evidence type="ECO:0000313" key="1">
    <source>
        <dbReference type="EMBL" id="CCI40833.1"/>
    </source>
</evidence>
<dbReference type="AlphaFoldDB" id="A0A024G1W9"/>
<gene>
    <name evidence="1" type="ORF">BN9_016170</name>
</gene>
<evidence type="ECO:0000313" key="2">
    <source>
        <dbReference type="Proteomes" id="UP000053237"/>
    </source>
</evidence>
<proteinExistence type="predicted"/>
<accession>A0A024G1W9</accession>
<dbReference type="InParanoid" id="A0A024G1W9"/>
<protein>
    <submittedName>
        <fullName evidence="1">Uncharacterized protein</fullName>
    </submittedName>
</protein>